<accession>A0A2P6NT83</accession>
<dbReference type="SMART" id="SM00547">
    <property type="entry name" value="ZnF_RBZ"/>
    <property type="match status" value="1"/>
</dbReference>
<keyword evidence="12" id="KW-1185">Reference proteome</keyword>
<dbReference type="STRING" id="1890364.A0A2P6NT83"/>
<dbReference type="GO" id="GO:0016874">
    <property type="term" value="F:ligase activity"/>
    <property type="evidence" value="ECO:0007669"/>
    <property type="project" value="UniProtKB-KW"/>
</dbReference>
<keyword evidence="2 6" id="KW-0863">Zinc-finger</keyword>
<evidence type="ECO:0000259" key="10">
    <source>
        <dbReference type="PROSITE" id="PS50237"/>
    </source>
</evidence>
<dbReference type="InterPro" id="IPR044736">
    <property type="entry name" value="Gid1/RanBPM/SPLA_SPRY"/>
</dbReference>
<evidence type="ECO:0000256" key="7">
    <source>
        <dbReference type="SAM" id="MobiDB-lite"/>
    </source>
</evidence>
<dbReference type="Gene3D" id="3.90.1750.10">
    <property type="entry name" value="Hect, E3 ligase catalytic domains"/>
    <property type="match status" value="1"/>
</dbReference>
<feature type="active site" description="Glycyl thioester intermediate" evidence="5">
    <location>
        <position position="3051"/>
    </location>
</feature>
<dbReference type="Pfam" id="PF13385">
    <property type="entry name" value="Laminin_G_3"/>
    <property type="match status" value="1"/>
</dbReference>
<dbReference type="InterPro" id="IPR016024">
    <property type="entry name" value="ARM-type_fold"/>
</dbReference>
<name>A0A2P6NT83_9EUKA</name>
<dbReference type="EMBL" id="MDYQ01000022">
    <property type="protein sequence ID" value="PRP87156.1"/>
    <property type="molecule type" value="Genomic_DNA"/>
</dbReference>
<organism evidence="11 12">
    <name type="scientific">Planoprotostelium fungivorum</name>
    <dbReference type="NCBI Taxonomy" id="1890364"/>
    <lineage>
        <taxon>Eukaryota</taxon>
        <taxon>Amoebozoa</taxon>
        <taxon>Evosea</taxon>
        <taxon>Variosea</taxon>
        <taxon>Cavosteliida</taxon>
        <taxon>Cavosteliaceae</taxon>
        <taxon>Planoprotostelium</taxon>
    </lineage>
</organism>
<evidence type="ECO:0000313" key="11">
    <source>
        <dbReference type="EMBL" id="PRP87156.1"/>
    </source>
</evidence>
<dbReference type="SMART" id="SM00119">
    <property type="entry name" value="HECTc"/>
    <property type="match status" value="1"/>
</dbReference>
<dbReference type="GO" id="GO:0004842">
    <property type="term" value="F:ubiquitin-protein transferase activity"/>
    <property type="evidence" value="ECO:0007669"/>
    <property type="project" value="InterPro"/>
</dbReference>
<dbReference type="InterPro" id="IPR036443">
    <property type="entry name" value="Znf_RanBP2_sf"/>
</dbReference>
<dbReference type="Gene3D" id="2.60.120.920">
    <property type="match status" value="1"/>
</dbReference>
<dbReference type="Gene3D" id="3.30.2410.10">
    <property type="entry name" value="Hect, E3 ligase catalytic domain"/>
    <property type="match status" value="1"/>
</dbReference>
<dbReference type="PROSITE" id="PS50188">
    <property type="entry name" value="B302_SPRY"/>
    <property type="match status" value="1"/>
</dbReference>
<protein>
    <submittedName>
        <fullName evidence="11">Putative HECT E3 ubiquitin ligase</fullName>
    </submittedName>
</protein>
<feature type="region of interest" description="Disordered" evidence="7">
    <location>
        <begin position="206"/>
        <end position="227"/>
    </location>
</feature>
<keyword evidence="4" id="KW-0862">Zinc</keyword>
<evidence type="ECO:0000256" key="3">
    <source>
        <dbReference type="ARBA" id="ARBA00022786"/>
    </source>
</evidence>
<dbReference type="InterPro" id="IPR003877">
    <property type="entry name" value="SPRY_dom"/>
</dbReference>
<comment type="caution">
    <text evidence="11">The sequence shown here is derived from an EMBL/GenBank/DDBJ whole genome shotgun (WGS) entry which is preliminary data.</text>
</comment>
<dbReference type="PROSITE" id="PS50199">
    <property type="entry name" value="ZF_RANBP2_2"/>
    <property type="match status" value="1"/>
</dbReference>
<dbReference type="InterPro" id="IPR043136">
    <property type="entry name" value="B30.2/SPRY_sf"/>
</dbReference>
<dbReference type="InterPro" id="IPR001870">
    <property type="entry name" value="B30.2/SPRY"/>
</dbReference>
<dbReference type="CDD" id="cd00078">
    <property type="entry name" value="HECTc"/>
    <property type="match status" value="1"/>
</dbReference>
<gene>
    <name evidence="11" type="ORF">PROFUN_01418</name>
</gene>
<dbReference type="InterPro" id="IPR042469">
    <property type="entry name" value="HECTD3"/>
</dbReference>
<dbReference type="GO" id="GO:0008270">
    <property type="term" value="F:zinc ion binding"/>
    <property type="evidence" value="ECO:0007669"/>
    <property type="project" value="UniProtKB-KW"/>
</dbReference>
<feature type="domain" description="B30.2/SPRY" evidence="8">
    <location>
        <begin position="1393"/>
        <end position="1606"/>
    </location>
</feature>
<dbReference type="InterPro" id="IPR001876">
    <property type="entry name" value="Znf_RanBP2"/>
</dbReference>
<evidence type="ECO:0000256" key="5">
    <source>
        <dbReference type="PROSITE-ProRule" id="PRU00104"/>
    </source>
</evidence>
<dbReference type="Pfam" id="PF00622">
    <property type="entry name" value="SPRY"/>
    <property type="match status" value="1"/>
</dbReference>
<reference evidence="11 12" key="1">
    <citation type="journal article" date="2018" name="Genome Biol. Evol.">
        <title>Multiple Roots of Fruiting Body Formation in Amoebozoa.</title>
        <authorList>
            <person name="Hillmann F."/>
            <person name="Forbes G."/>
            <person name="Novohradska S."/>
            <person name="Ferling I."/>
            <person name="Riege K."/>
            <person name="Groth M."/>
            <person name="Westermann M."/>
            <person name="Marz M."/>
            <person name="Spaller T."/>
            <person name="Winckler T."/>
            <person name="Schaap P."/>
            <person name="Glockner G."/>
        </authorList>
    </citation>
    <scope>NUCLEOTIDE SEQUENCE [LARGE SCALE GENOMIC DNA]</scope>
    <source>
        <strain evidence="11 12">Jena</strain>
    </source>
</reference>
<dbReference type="Gene3D" id="3.30.2160.10">
    <property type="entry name" value="Hect, E3 ligase catalytic domain"/>
    <property type="match status" value="1"/>
</dbReference>
<dbReference type="Gene3D" id="2.30.30.380">
    <property type="entry name" value="Zn-finger domain of Sec23/24"/>
    <property type="match status" value="1"/>
</dbReference>
<feature type="domain" description="HECT" evidence="10">
    <location>
        <begin position="2732"/>
        <end position="3083"/>
    </location>
</feature>
<evidence type="ECO:0000313" key="12">
    <source>
        <dbReference type="Proteomes" id="UP000241769"/>
    </source>
</evidence>
<dbReference type="Gene3D" id="2.60.120.200">
    <property type="match status" value="1"/>
</dbReference>
<dbReference type="Proteomes" id="UP000241769">
    <property type="component" value="Unassembled WGS sequence"/>
</dbReference>
<evidence type="ECO:0000256" key="1">
    <source>
        <dbReference type="ARBA" id="ARBA00022723"/>
    </source>
</evidence>
<evidence type="ECO:0000259" key="9">
    <source>
        <dbReference type="PROSITE" id="PS50199"/>
    </source>
</evidence>
<dbReference type="SMART" id="SM00449">
    <property type="entry name" value="SPRY"/>
    <property type="match status" value="1"/>
</dbReference>
<dbReference type="PROSITE" id="PS01358">
    <property type="entry name" value="ZF_RANBP2_1"/>
    <property type="match status" value="1"/>
</dbReference>
<dbReference type="CDD" id="cd12885">
    <property type="entry name" value="SPRY_RanBP_like"/>
    <property type="match status" value="1"/>
</dbReference>
<evidence type="ECO:0000259" key="8">
    <source>
        <dbReference type="PROSITE" id="PS50188"/>
    </source>
</evidence>
<dbReference type="SUPFAM" id="SSF49899">
    <property type="entry name" value="Concanavalin A-like lectins/glucanases"/>
    <property type="match status" value="2"/>
</dbReference>
<evidence type="ECO:0000256" key="6">
    <source>
        <dbReference type="PROSITE-ProRule" id="PRU00322"/>
    </source>
</evidence>
<dbReference type="OrthoDB" id="26794at2759"/>
<dbReference type="PROSITE" id="PS50237">
    <property type="entry name" value="HECT"/>
    <property type="match status" value="1"/>
</dbReference>
<feature type="domain" description="RanBP2-type" evidence="9">
    <location>
        <begin position="1262"/>
        <end position="1291"/>
    </location>
</feature>
<proteinExistence type="predicted"/>
<evidence type="ECO:0000256" key="4">
    <source>
        <dbReference type="ARBA" id="ARBA00022833"/>
    </source>
</evidence>
<keyword evidence="1" id="KW-0479">Metal-binding</keyword>
<dbReference type="Pfam" id="PF00632">
    <property type="entry name" value="HECT"/>
    <property type="match status" value="1"/>
</dbReference>
<dbReference type="SUPFAM" id="SSF56204">
    <property type="entry name" value="Hect, E3 ligase catalytic domain"/>
    <property type="match status" value="1"/>
</dbReference>
<dbReference type="Pfam" id="PF00641">
    <property type="entry name" value="Zn_ribbon_RanBP"/>
    <property type="match status" value="1"/>
</dbReference>
<dbReference type="SUPFAM" id="SSF90209">
    <property type="entry name" value="Ran binding protein zinc finger-like"/>
    <property type="match status" value="1"/>
</dbReference>
<dbReference type="InterPro" id="IPR013320">
    <property type="entry name" value="ConA-like_dom_sf"/>
</dbReference>
<dbReference type="PANTHER" id="PTHR46654:SF1">
    <property type="entry name" value="E3 UBIQUITIN-PROTEIN LIGASE HECTD3"/>
    <property type="match status" value="1"/>
</dbReference>
<dbReference type="InterPro" id="IPR000569">
    <property type="entry name" value="HECT_dom"/>
</dbReference>
<keyword evidence="11" id="KW-0436">Ligase</keyword>
<feature type="region of interest" description="Disordered" evidence="7">
    <location>
        <begin position="683"/>
        <end position="703"/>
    </location>
</feature>
<sequence>MGNAESVAKPYRPEQLQQLEQVDNNNIALLKSNHDNAAFIQKALNILQQNPRQYVYDDECFTTSQSDRDKRRHVEVALSCLDKDEHGFLTRDIKYKLRAIRKMSTPLPFHDVTKEVTYHATIQKIFDSLIRRRRRRALHPRDEGSDNQRKADYVMSIFSKVSEPTLDIVLMELNGLPHIDELCLFDDRAEETSMTGSLFEEMEIEDTAHREGEPQEQGTNQGSLPEQREAREDLIDRLLSWSLEDSKKKLDATTAEISEVEVNPSPTLTLLRHIQRCLFVDLAAEDTNEIYREKLSRWIHQLVTSSNQLIDHALLKNDLLAPEAGGTKNVNGNIEKVLRNSMVNELLCDLFLCMPPLFSRNSLSSDVITFARPVLHLLQRLDRLNRFISENVAMDKTFLDLQLANSRSRDPESGSGDEVYVIETAHHYSPNTVDDRHVIVPGASHLCLTFDPRCSTEANQDLLVVTDSKGEPVTRPLSGKPETWPRGPIVVAGDSLSFHFQANGFSTYWGYRCTVSPVFLWTLDPTNGNAFGWLYDREVSASFLLRTCLEQSMKVVKDREETDNEAWLDSPLFRGGLAPQSPHEGTTFVQEFTSGKKDSSARQLIDRIEKKLPHINPVVNKMGGEPIDIAVRSYIITLIKHSGLLPSILSGSITASEEETLCRLFLEGRKLRQWVAAERRERFQRQEENNNNNAEAAPEDNSYEKFGRDILEKTDLLLQLTTCISPPEEDNRSHAVSNLSGKKRQFNNLNPGLRSSMDDPSIQAWIEMFSTWKKLQGPTRVNPSPSGGKTVTEIITALIKGSDVKTLRKLVEKRMSRAKARITVCKLLIESIFGQDSSSNHSAITMTTIRADLISVIGPSVRKMKEKESRGHYASGLRSSGNSLENSTKEAFQQLYTRLVRLLRDSNTLATLSLAAIDALSINWNNNEDYDILLKVFPVLRNLFLDDMSAVSNSAYKLYHVLCMQCLSASPDQSVDHPIQKYILENVTRDFIDSSETFRKLSASSDPKDFFQAEDQLWNTMLLLHKINLSIKDYVCSEGGKIVRISLNSPRYLPAMSPKLLPESFSLDEKTEGFVESILQRIGQHAAIQDTTPSTTSPEVIRFNGHSAATITGELISFLRFFLRANEEWSAHVRDCTSALLEACDLSPSTTSHSTLAALQVMGGDNFSAGRSGGRVRVKATREEGTMIHYDRTSTRCLIILDSSASKIASCDPDKLEAITEISLEKGVFKLTHGISSTFQRLMERLRVKKEEKKEREEVKKEESQWACEICTLFNEPHSTVCSMCGTRRTKEESSQEVSMDIAEETQHQREDLFIVQLRSSCMRALDVLLEDRENARIFMQAGGVESMMKLSSQPTPLQEFKTVEQLQSLEDRLVQLFYERSRNISTDHSGGRRQNQCDMISHSPFAGLPINLPTLLHRSSSKRLLFPDEDGRVIVKDPNDHSGTGLARANCVIPNSIPSFYFEITLMEKGTGREMLKSSSGSKMEIDDDDSGITCIAIGLYREGTELEGLPGNDNSFALQSDGKLCHNVNSLRASRIVERDFIEKFTTGDTMGCGWDIKTGRLWFTKNGRFLGNGFDEVHGRFYPVVWLDSPDTKIKINFGNDAFTYDYASTVSTEYMESVVERGKIANTMSAAELRRRAMAEDLMMMMDIFPLEVCIVALEKNKDDPNYAAGWLIENGMKELERMSDEMIARSERESREREEKEMMEAIMREQKLLGQFQEEQLPEAQNSPNEEGDYQLENREASRLLDDEMGAETPVQIDRRQHEDTPSQEEWRIEDVSPGTLIRIDTSDNLNVPIWLNGKTLEGRTGISRRVDVSGTRIYVEVNDLERNYVYSIWVPFSRLRKPTGLWQDPCNHLQTGKLIESDKLTEELLRVETSLTILQARRSVLRLITSWEDFPFRQLCEHSMDTVTQLLRLAAAENLTSTNDRSVDITTFNTKVMEAFKMKLTTLASESGELGGNLIEILTNECIAHLKRAVECPPPVLLEESSHPYENNVDIRKELHIRGASKLVIRFDGQSNLHRSDIMTRCSFYRDPNYQDLIVSFKGNQFNTTLINSDRVYMRFTSGYGERFWGYRFWVLPLSLRLNDEQAINHQNFELGYWLLELLLEHSTHSLRLSDLYTALVYYVTNTKRSARARGIQLLLRLLRVFTEKSSENSSVLDLKQLEDMRDYMEERYTRESKEQGVLYSTMLQSLVELLTVVRLAQNQKKSDVEETSRNLTEYLGARKLKLNRVTLYNGEHKRKSVDITSEMQKVVDEQYGSVMLVIPTHHSMSPVIAMSESTLGGLSENHIIEISYQYVDSAGKVTQNKTVSAKQGEALEIEEESWFEHMVNVAENIQSIHSTGSFTPSLCTEAYYMTRFFRKHHWPIVNEIALFPEIGISVPPPSTHYPLENFSLSFSLLLSLGGQQGRNKLILCKGRSIERASPAVTLHSEENHIVFQLSTTHRLESVTSSTPIPLKTWTHVTCVYDSDSMNIYIDGKLEGTRKVKGRVIYNEHPFFVGRLPTEMNSEAVSQGMEGMVKDMNLHYRSLNANEIKQLCEQGTTQEESSMAIVKKDMQVLERQTPAWNGRSDAELAEMVSKLVESTGFDSFEVTADKLLTLLLNTDNGRSIAARYNKLLHGVSSEFLQWRYHVLLLFNLKLRSVLSIIDFGQSEFRWSISHSLGRLRTYIMRETKMALWNEIISSTNTSRHRPSVNINRPRALKAREKGDPEGSKSVFGQLYRQLHFVPPSQLRRLGQIWTVEYSGEGGTDAGGLFRDCISHICIDLHSNHVPLFIPCPNAKGFGDNQEKFVPNPGATSTLQLSMFSFVGKLMGVAMRAKHVLNLDLPSIVWKYLAGYSHGKSDTSGVIDLSDVESIDALSVKMMQELMNAKPEEHDEGTLLEDLIDLEFVTTSTDGREVELIPSGSEVKVTWENREKFIQLLSEYKMREFEEQMKAMRRGLATIVPQSLMSLFTWNELELSVCGKREVNLQLLRENTNYSGYSPDDPHVHMFWEVMESFSNEERQMLLRFVWGRSRLPLTSADFEQKFVVLTTSHNSDTTLPVSHTCFFQLKLPRYSSVKVMRSKLLYAITEGTAIDTDHAAQDVNWDDEN</sequence>
<evidence type="ECO:0000256" key="2">
    <source>
        <dbReference type="ARBA" id="ARBA00022771"/>
    </source>
</evidence>
<dbReference type="InterPro" id="IPR035983">
    <property type="entry name" value="Hect_E3_ubiquitin_ligase"/>
</dbReference>
<dbReference type="SUPFAM" id="SSF48371">
    <property type="entry name" value="ARM repeat"/>
    <property type="match status" value="1"/>
</dbReference>
<dbReference type="PANTHER" id="PTHR46654">
    <property type="entry name" value="E3 UBIQUITIN-PROTEIN LIGASE HECTD3"/>
    <property type="match status" value="1"/>
</dbReference>
<dbReference type="InParanoid" id="A0A2P6NT83"/>
<keyword evidence="3 5" id="KW-0833">Ubl conjugation pathway</keyword>